<dbReference type="SUPFAM" id="SSF46915">
    <property type="entry name" value="Polynucleotide phosphorylase/guanosine pentaphosphate synthase (PNPase/GPSI), domain 3"/>
    <property type="match status" value="1"/>
</dbReference>
<reference evidence="2" key="1">
    <citation type="submission" date="2021-10" db="EMBL/GenBank/DDBJ databases">
        <title>Tamlana sargassums sp. nov., and Tamlana laminarinivorans sp. nov., two new bacteria isolated from the brown alga.</title>
        <authorList>
            <person name="Li J."/>
        </authorList>
    </citation>
    <scope>NUCLEOTIDE SEQUENCE</scope>
    <source>
        <strain evidence="2">PT2-4</strain>
    </source>
</reference>
<dbReference type="GO" id="GO:0003723">
    <property type="term" value="F:RNA binding"/>
    <property type="evidence" value="ECO:0007669"/>
    <property type="project" value="InterPro"/>
</dbReference>
<organism evidence="2 3">
    <name type="scientific">Neotamlana laminarinivorans</name>
    <dbReference type="NCBI Taxonomy" id="2883124"/>
    <lineage>
        <taxon>Bacteria</taxon>
        <taxon>Pseudomonadati</taxon>
        <taxon>Bacteroidota</taxon>
        <taxon>Flavobacteriia</taxon>
        <taxon>Flavobacteriales</taxon>
        <taxon>Flavobacteriaceae</taxon>
        <taxon>Neotamlana</taxon>
    </lineage>
</organism>
<keyword evidence="3" id="KW-1185">Reference proteome</keyword>
<protein>
    <submittedName>
        <fullName evidence="2">Polyribonucleotide nucleotidyltransferase</fullName>
    </submittedName>
</protein>
<dbReference type="GO" id="GO:0006402">
    <property type="term" value="P:mRNA catabolic process"/>
    <property type="evidence" value="ECO:0007669"/>
    <property type="project" value="InterPro"/>
</dbReference>
<feature type="non-terminal residue" evidence="2">
    <location>
        <position position="1"/>
    </location>
</feature>
<sequence>KVHAVAKAGSSKHERGAAFAEIKEEIIASFSEEEIEDYGGLISKYYSKAEKAAVRDLTLNEGLRLDGRKTTDIRPIWCEVDYLPSTHGSSIFTR</sequence>
<gene>
    <name evidence="2" type="ORF">LG649_16190</name>
</gene>
<evidence type="ECO:0000313" key="2">
    <source>
        <dbReference type="EMBL" id="MCB4800389.1"/>
    </source>
</evidence>
<comment type="caution">
    <text evidence="2">The sequence shown here is derived from an EMBL/GenBank/DDBJ whole genome shotgun (WGS) entry which is preliminary data.</text>
</comment>
<dbReference type="EMBL" id="JAJAPW010000093">
    <property type="protein sequence ID" value="MCB4800389.1"/>
    <property type="molecule type" value="Genomic_DNA"/>
</dbReference>
<dbReference type="Proteomes" id="UP001139199">
    <property type="component" value="Unassembled WGS sequence"/>
</dbReference>
<feature type="domain" description="Polyribonucleotide nucleotidyltransferase RNA-binding" evidence="1">
    <location>
        <begin position="10"/>
        <end position="69"/>
    </location>
</feature>
<dbReference type="GO" id="GO:0004654">
    <property type="term" value="F:polyribonucleotide nucleotidyltransferase activity"/>
    <property type="evidence" value="ECO:0007669"/>
    <property type="project" value="InterPro"/>
</dbReference>
<accession>A0A9X1I245</accession>
<feature type="non-terminal residue" evidence="2">
    <location>
        <position position="94"/>
    </location>
</feature>
<name>A0A9X1I245_9FLAO</name>
<dbReference type="AlphaFoldDB" id="A0A9X1I245"/>
<dbReference type="InterPro" id="IPR027408">
    <property type="entry name" value="PNPase/RNase_PH_dom_sf"/>
</dbReference>
<evidence type="ECO:0000313" key="3">
    <source>
        <dbReference type="Proteomes" id="UP001139199"/>
    </source>
</evidence>
<dbReference type="PANTHER" id="PTHR11252:SF0">
    <property type="entry name" value="POLYRIBONUCLEOTIDE NUCLEOTIDYLTRANSFERASE 1, MITOCHONDRIAL"/>
    <property type="match status" value="1"/>
</dbReference>
<dbReference type="GO" id="GO:0006396">
    <property type="term" value="P:RNA processing"/>
    <property type="evidence" value="ECO:0007669"/>
    <property type="project" value="InterPro"/>
</dbReference>
<dbReference type="InterPro" id="IPR015848">
    <property type="entry name" value="PNPase_PH_RNA-bd_bac/org-type"/>
</dbReference>
<dbReference type="GO" id="GO:0000175">
    <property type="term" value="F:3'-5'-RNA exonuclease activity"/>
    <property type="evidence" value="ECO:0007669"/>
    <property type="project" value="TreeGrafter"/>
</dbReference>
<evidence type="ECO:0000259" key="1">
    <source>
        <dbReference type="Pfam" id="PF03726"/>
    </source>
</evidence>
<dbReference type="Gene3D" id="3.30.230.70">
    <property type="entry name" value="GHMP Kinase, N-terminal domain"/>
    <property type="match status" value="1"/>
</dbReference>
<dbReference type="PANTHER" id="PTHR11252">
    <property type="entry name" value="POLYRIBONUCLEOTIDE NUCLEOTIDYLTRANSFERASE"/>
    <property type="match status" value="1"/>
</dbReference>
<dbReference type="InterPro" id="IPR012162">
    <property type="entry name" value="PNPase"/>
</dbReference>
<dbReference type="Gene3D" id="1.10.10.400">
    <property type="entry name" value="Polyribonucleotide nucleotidyltransferase, RNA-binding domain"/>
    <property type="match status" value="1"/>
</dbReference>
<proteinExistence type="predicted"/>
<dbReference type="InterPro" id="IPR036456">
    <property type="entry name" value="PNPase_PH_RNA-bd_sf"/>
</dbReference>
<dbReference type="Pfam" id="PF03726">
    <property type="entry name" value="PNPase"/>
    <property type="match status" value="1"/>
</dbReference>
<dbReference type="GO" id="GO:0005829">
    <property type="term" value="C:cytosol"/>
    <property type="evidence" value="ECO:0007669"/>
    <property type="project" value="TreeGrafter"/>
</dbReference>